<proteinExistence type="predicted"/>
<feature type="transmembrane region" description="Helical" evidence="1">
    <location>
        <begin position="6"/>
        <end position="26"/>
    </location>
</feature>
<accession>A0ABU2P6R5</accession>
<evidence type="ECO:0000256" key="1">
    <source>
        <dbReference type="SAM" id="Phobius"/>
    </source>
</evidence>
<comment type="caution">
    <text evidence="2">The sequence shown here is derived from an EMBL/GenBank/DDBJ whole genome shotgun (WGS) entry which is preliminary data.</text>
</comment>
<organism evidence="2 3">
    <name type="scientific">Streptomyces dubilierae</name>
    <dbReference type="NCBI Taxonomy" id="3075533"/>
    <lineage>
        <taxon>Bacteria</taxon>
        <taxon>Bacillati</taxon>
        <taxon>Actinomycetota</taxon>
        <taxon>Actinomycetes</taxon>
        <taxon>Kitasatosporales</taxon>
        <taxon>Streptomycetaceae</taxon>
        <taxon>Streptomyces</taxon>
    </lineage>
</organism>
<sequence>MDSGDLATWVGSTFAAIAAGATLWTLKSQRDQIDEQRQFIAEQSATLALERQELLANAQDRREEQARKINIEVTPPYVKVLNFSDDPVTDVRCLEDGQPPIRAASSRAEGAEAALSMVLEQLQGQEQTHIDTLGVGRIGWFQRRSDPSRTGAVEIAFTDAAGVRWVKTHLGELRQADE</sequence>
<dbReference type="RefSeq" id="WP_311680788.1">
    <property type="nucleotide sequence ID" value="NZ_JAVREU010000003.1"/>
</dbReference>
<keyword evidence="3" id="KW-1185">Reference proteome</keyword>
<evidence type="ECO:0000313" key="3">
    <source>
        <dbReference type="Proteomes" id="UP001183586"/>
    </source>
</evidence>
<keyword evidence="1" id="KW-1133">Transmembrane helix</keyword>
<dbReference type="Proteomes" id="UP001183586">
    <property type="component" value="Unassembled WGS sequence"/>
</dbReference>
<keyword evidence="1" id="KW-0812">Transmembrane</keyword>
<keyword evidence="1" id="KW-0472">Membrane</keyword>
<evidence type="ECO:0000313" key="2">
    <source>
        <dbReference type="EMBL" id="MDT0387836.1"/>
    </source>
</evidence>
<name>A0ABU2P6R5_9ACTN</name>
<gene>
    <name evidence="2" type="ORF">RM641_10400</name>
</gene>
<reference evidence="3" key="1">
    <citation type="submission" date="2023-07" db="EMBL/GenBank/DDBJ databases">
        <title>30 novel species of actinomycetes from the DSMZ collection.</title>
        <authorList>
            <person name="Nouioui I."/>
        </authorList>
    </citation>
    <scope>NUCLEOTIDE SEQUENCE [LARGE SCALE GENOMIC DNA]</scope>
    <source>
        <strain evidence="3">DSM 41921</strain>
    </source>
</reference>
<protein>
    <submittedName>
        <fullName evidence="2">Uncharacterized protein</fullName>
    </submittedName>
</protein>
<dbReference type="EMBL" id="JAVREU010000003">
    <property type="protein sequence ID" value="MDT0387836.1"/>
    <property type="molecule type" value="Genomic_DNA"/>
</dbReference>